<dbReference type="InterPro" id="IPR058639">
    <property type="entry name" value="BSH_YknX-like"/>
</dbReference>
<dbReference type="Gene3D" id="2.40.420.20">
    <property type="match status" value="1"/>
</dbReference>
<keyword evidence="5" id="KW-0472">Membrane</keyword>
<evidence type="ECO:0000256" key="3">
    <source>
        <dbReference type="SAM" id="Coils"/>
    </source>
</evidence>
<protein>
    <submittedName>
        <fullName evidence="10">Efflux RND transporter periplasmic adaptor subunit</fullName>
    </submittedName>
    <submittedName>
        <fullName evidence="9">HlyD family efflux transporter periplasmic adaptor subunit</fullName>
    </submittedName>
    <submittedName>
        <fullName evidence="8">Multidrug resistance protein MdtN</fullName>
    </submittedName>
</protein>
<sequence>MEKKKIIIPVVTIAVIGAVGGTGYYYRDNVIDVATEAFDVVAEKIPFLQSGKSDDKVYVEKVSKIMNTYTGNTNRYNGVVESQDSYEVNVDSSRTIKEILVKVGDEVEEGQTLVTYDTSELEMQVKQAKLELEGIQNEIDSSNKKIATLTDELNKTTDEDDKFSLTTDIQSEENSIEENKLDLESKNLEISKYEDQIDASSVVSKKSGVVKEINENGTDSNGNNAAFMTILQTGEYRVKGSIDEQNVWMISDGQAVIIRSRVDESQTWNGTISKIDTDNVQKSDDDSSSDSSVSATKYPFYVELPSAEGLLLGQHVYIELDEGQDDQQKEGIWLYSNYVVQDDSGAYVWAANDKKRLEKRYVELGEYDEDLAEYEILSGLSLDDYITWPMEGLYEGVTTVTDVSEVDYSSPLYNQDGTEMLDYGTEMLDYGTEMMYENGMYDTEMMIDNGMQNYVNGDMEDGSGYDGADDGDSADDAEYDDSDYDDSDYEDSDDSYDDSNDMEVGE</sequence>
<dbReference type="RefSeq" id="WP_015520920.1">
    <property type="nucleotide sequence ID" value="NZ_CABIYH010000020.1"/>
</dbReference>
<dbReference type="PaxDb" id="166486-ERS852572_02624"/>
<comment type="subcellular location">
    <subcellularLocation>
        <location evidence="1">Cell envelope</location>
    </subcellularLocation>
</comment>
<dbReference type="EMBL" id="CYXZ01000020">
    <property type="protein sequence ID" value="CUN22505.1"/>
    <property type="molecule type" value="Genomic_DNA"/>
</dbReference>
<reference evidence="10 12" key="2">
    <citation type="submission" date="2018-08" db="EMBL/GenBank/DDBJ databases">
        <title>A genome reference for cultivated species of the human gut microbiota.</title>
        <authorList>
            <person name="Zou Y."/>
            <person name="Xue W."/>
            <person name="Luo G."/>
        </authorList>
    </citation>
    <scope>NUCLEOTIDE SEQUENCE [LARGE SCALE GENOMIC DNA]</scope>
    <source>
        <strain evidence="10 12">AF31-21AC</strain>
    </source>
</reference>
<reference evidence="9 13" key="3">
    <citation type="submission" date="2019-10" db="EMBL/GenBank/DDBJ databases">
        <title>Roseburia spp. ameliorate alcoholic fatty liver via restoration of gut barrier function.</title>
        <authorList>
            <person name="Seo B."/>
            <person name="Ko G."/>
        </authorList>
    </citation>
    <scope>NUCLEOTIDE SEQUENCE [LARGE SCALE GENOMIC DNA]</scope>
    <source>
        <strain evidence="9 13">SNUG30017</strain>
    </source>
</reference>
<dbReference type="PANTHER" id="PTHR32347">
    <property type="entry name" value="EFFLUX SYSTEM COMPONENT YKNX-RELATED"/>
    <property type="match status" value="1"/>
</dbReference>
<evidence type="ECO:0000313" key="11">
    <source>
        <dbReference type="Proteomes" id="UP000095350"/>
    </source>
</evidence>
<feature type="domain" description="YknX-like beta-barrel" evidence="7">
    <location>
        <begin position="237"/>
        <end position="319"/>
    </location>
</feature>
<dbReference type="Gene3D" id="2.40.50.100">
    <property type="match status" value="1"/>
</dbReference>
<dbReference type="OrthoDB" id="1766634at2"/>
<keyword evidence="5" id="KW-0812">Transmembrane</keyword>
<organism evidence="8 11">
    <name type="scientific">Roseburia intestinalis</name>
    <dbReference type="NCBI Taxonomy" id="166486"/>
    <lineage>
        <taxon>Bacteria</taxon>
        <taxon>Bacillati</taxon>
        <taxon>Bacillota</taxon>
        <taxon>Clostridia</taxon>
        <taxon>Lachnospirales</taxon>
        <taxon>Lachnospiraceae</taxon>
        <taxon>Roseburia</taxon>
    </lineage>
</organism>
<evidence type="ECO:0000256" key="1">
    <source>
        <dbReference type="ARBA" id="ARBA00004196"/>
    </source>
</evidence>
<dbReference type="EMBL" id="WGGT01000023">
    <property type="protein sequence ID" value="MVQ47101.1"/>
    <property type="molecule type" value="Genomic_DNA"/>
</dbReference>
<evidence type="ECO:0000259" key="6">
    <source>
        <dbReference type="Pfam" id="PF25984"/>
    </source>
</evidence>
<evidence type="ECO:0000313" key="9">
    <source>
        <dbReference type="EMBL" id="MVQ47101.1"/>
    </source>
</evidence>
<proteinExistence type="predicted"/>
<dbReference type="Gene3D" id="2.40.30.170">
    <property type="match status" value="1"/>
</dbReference>
<name>A0A173V8N3_9FIRM</name>
<dbReference type="InterPro" id="IPR050465">
    <property type="entry name" value="UPF0194_transport"/>
</dbReference>
<feature type="compositionally biased region" description="Acidic residues" evidence="4">
    <location>
        <begin position="458"/>
        <end position="506"/>
    </location>
</feature>
<dbReference type="Proteomes" id="UP000095350">
    <property type="component" value="Unassembled WGS sequence"/>
</dbReference>
<dbReference type="Proteomes" id="UP000283586">
    <property type="component" value="Unassembled WGS sequence"/>
</dbReference>
<dbReference type="STRING" id="166486.ERS852572_02624"/>
<dbReference type="AlphaFoldDB" id="A0A173V8N3"/>
<reference evidence="8 11" key="1">
    <citation type="submission" date="2015-09" db="EMBL/GenBank/DDBJ databases">
        <authorList>
            <consortium name="Pathogen Informatics"/>
        </authorList>
    </citation>
    <scope>NUCLEOTIDE SEQUENCE [LARGE SCALE GENOMIC DNA]</scope>
    <source>
        <strain evidence="8 11">2789STDY5834960</strain>
    </source>
</reference>
<feature type="region of interest" description="Disordered" evidence="4">
    <location>
        <begin position="452"/>
        <end position="506"/>
    </location>
</feature>
<evidence type="ECO:0000256" key="4">
    <source>
        <dbReference type="SAM" id="MobiDB-lite"/>
    </source>
</evidence>
<evidence type="ECO:0000256" key="2">
    <source>
        <dbReference type="ARBA" id="ARBA00023054"/>
    </source>
</evidence>
<keyword evidence="2 3" id="KW-0175">Coiled coil</keyword>
<evidence type="ECO:0000259" key="7">
    <source>
        <dbReference type="Pfam" id="PF25990"/>
    </source>
</evidence>
<evidence type="ECO:0000313" key="8">
    <source>
        <dbReference type="EMBL" id="CUN22505.1"/>
    </source>
</evidence>
<accession>A0A173V8N3</accession>
<dbReference type="Pfam" id="PF25984">
    <property type="entry name" value="BSH_YknX"/>
    <property type="match status" value="1"/>
</dbReference>
<gene>
    <name evidence="10" type="ORF">DWZ31_11185</name>
    <name evidence="8" type="ORF">ERS852572_02624</name>
    <name evidence="9" type="ORF">GCK47_15770</name>
</gene>
<feature type="domain" description="YknX-like barrel-sandwich hybrid" evidence="6">
    <location>
        <begin position="95"/>
        <end position="229"/>
    </location>
</feature>
<feature type="transmembrane region" description="Helical" evidence="5">
    <location>
        <begin position="7"/>
        <end position="26"/>
    </location>
</feature>
<dbReference type="GO" id="GO:0030313">
    <property type="term" value="C:cell envelope"/>
    <property type="evidence" value="ECO:0007669"/>
    <property type="project" value="UniProtKB-SubCell"/>
</dbReference>
<evidence type="ECO:0000313" key="13">
    <source>
        <dbReference type="Proteomes" id="UP000479531"/>
    </source>
</evidence>
<dbReference type="Pfam" id="PF25990">
    <property type="entry name" value="Beta-barrel_YknX"/>
    <property type="match status" value="1"/>
</dbReference>
<dbReference type="PANTHER" id="PTHR32347:SF14">
    <property type="entry name" value="EFFLUX SYSTEM COMPONENT YKNX-RELATED"/>
    <property type="match status" value="1"/>
</dbReference>
<dbReference type="EMBL" id="QRQN01000013">
    <property type="protein sequence ID" value="RHN07143.1"/>
    <property type="molecule type" value="Genomic_DNA"/>
</dbReference>
<dbReference type="Proteomes" id="UP000479531">
    <property type="component" value="Unassembled WGS sequence"/>
</dbReference>
<evidence type="ECO:0000313" key="12">
    <source>
        <dbReference type="Proteomes" id="UP000283586"/>
    </source>
</evidence>
<dbReference type="InterPro" id="IPR058636">
    <property type="entry name" value="Beta-barrel_YknX"/>
</dbReference>
<evidence type="ECO:0000313" key="10">
    <source>
        <dbReference type="EMBL" id="RHN07143.1"/>
    </source>
</evidence>
<evidence type="ECO:0000256" key="5">
    <source>
        <dbReference type="SAM" id="Phobius"/>
    </source>
</evidence>
<keyword evidence="5" id="KW-1133">Transmembrane helix</keyword>
<feature type="coiled-coil region" evidence="3">
    <location>
        <begin position="118"/>
        <end position="196"/>
    </location>
</feature>